<dbReference type="PANTHER" id="PTHR12890:SF0">
    <property type="entry name" value="PROTEIN-L-HISTIDINE N-PROS-METHYLTRANSFERASE"/>
    <property type="match status" value="1"/>
</dbReference>
<sequence length="347" mass="36727">RMPPDCSGDKGDQPQLGELRPFPRGRPTSFDAPVDAASTRQVPPRGQGAQPPQLWPVGEVTTRRPRSLSAPAWTTARRWRWQATSCGAACPSRMPTGTSAAATCTSSPPGRPSCCCGGRSAATARAPPASRGCWTWAPGTATSRANWLSSRTKSWPPTCPPGMVERLAERGFCAIRTGEATREATPIARWWHPGPPPGSLSPKALGEHAAGGATFDLVALLNVLDRASRPRTLLRQLVGLLTPVAGRLVLAVVLPFRPGVEDGTAWLDPEEELPIFGASWEDALSQLVVEVLEPMGFRVEAASRVPYVSQGDWHTNYYVLSDALLVLSAPSRGGAAGETASGDTAAA</sequence>
<dbReference type="Pfam" id="PF05219">
    <property type="entry name" value="DREV"/>
    <property type="match status" value="1"/>
</dbReference>
<evidence type="ECO:0000313" key="3">
    <source>
        <dbReference type="Proteomes" id="UP001189429"/>
    </source>
</evidence>
<organism evidence="2 3">
    <name type="scientific">Prorocentrum cordatum</name>
    <dbReference type="NCBI Taxonomy" id="2364126"/>
    <lineage>
        <taxon>Eukaryota</taxon>
        <taxon>Sar</taxon>
        <taxon>Alveolata</taxon>
        <taxon>Dinophyceae</taxon>
        <taxon>Prorocentrales</taxon>
        <taxon>Prorocentraceae</taxon>
        <taxon>Prorocentrum</taxon>
    </lineage>
</organism>
<dbReference type="PANTHER" id="PTHR12890">
    <property type="entry name" value="DREV PROTEIN"/>
    <property type="match status" value="1"/>
</dbReference>
<accession>A0ABN9UET2</accession>
<comment type="caution">
    <text evidence="2">The sequence shown here is derived from an EMBL/GenBank/DDBJ whole genome shotgun (WGS) entry which is preliminary data.</text>
</comment>
<dbReference type="InterPro" id="IPR007884">
    <property type="entry name" value="METL9"/>
</dbReference>
<dbReference type="EMBL" id="CAUYUJ010015761">
    <property type="protein sequence ID" value="CAK0857847.1"/>
    <property type="molecule type" value="Genomic_DNA"/>
</dbReference>
<evidence type="ECO:0000256" key="1">
    <source>
        <dbReference type="SAM" id="MobiDB-lite"/>
    </source>
</evidence>
<gene>
    <name evidence="2" type="ORF">PCOR1329_LOCUS47807</name>
</gene>
<proteinExistence type="predicted"/>
<feature type="region of interest" description="Disordered" evidence="1">
    <location>
        <begin position="1"/>
        <end position="73"/>
    </location>
</feature>
<reference evidence="2" key="1">
    <citation type="submission" date="2023-10" db="EMBL/GenBank/DDBJ databases">
        <authorList>
            <person name="Chen Y."/>
            <person name="Shah S."/>
            <person name="Dougan E. K."/>
            <person name="Thang M."/>
            <person name="Chan C."/>
        </authorList>
    </citation>
    <scope>NUCLEOTIDE SEQUENCE [LARGE SCALE GENOMIC DNA]</scope>
</reference>
<protein>
    <submittedName>
        <fullName evidence="2">Uncharacterized protein</fullName>
    </submittedName>
</protein>
<feature type="non-terminal residue" evidence="2">
    <location>
        <position position="1"/>
    </location>
</feature>
<dbReference type="Proteomes" id="UP001189429">
    <property type="component" value="Unassembled WGS sequence"/>
</dbReference>
<evidence type="ECO:0000313" key="2">
    <source>
        <dbReference type="EMBL" id="CAK0857847.1"/>
    </source>
</evidence>
<keyword evidence="3" id="KW-1185">Reference proteome</keyword>
<name>A0ABN9UET2_9DINO</name>